<reference evidence="1 2" key="1">
    <citation type="journal article" date="2012" name="J. Bacteriol.">
        <title>Draft genome of Streptomyces tsukubaensis NRRL 18488, the producer of the clinically important immunosuppressant tacrolimus (FK506).</title>
        <authorList>
            <person name="Barreiro C."/>
            <person name="Prieto C."/>
            <person name="Sola-Landa A."/>
            <person name="Solera E."/>
            <person name="Martinez-Castro M."/>
            <person name="Perez-Redondo R."/>
            <person name="Garcia-Estrada C."/>
            <person name="Aparicio J.F."/>
            <person name="Fernandez-Martinez L.T."/>
            <person name="Santos-Aberturas J."/>
            <person name="Salehi-Najafabadi Z."/>
            <person name="Rodriguez-Garcia A."/>
            <person name="Tauch A."/>
            <person name="Martin J.F."/>
        </authorList>
    </citation>
    <scope>NUCLEOTIDE SEQUENCE [LARGE SCALE GENOMIC DNA]</scope>
    <source>
        <strain evidence="2">DSM 42081 / NBRC 108919 / NRRL 18488 / 9993</strain>
    </source>
</reference>
<keyword evidence="1" id="KW-0614">Plasmid</keyword>
<accession>I2MT21</accession>
<keyword evidence="2" id="KW-1185">Reference proteome</keyword>
<evidence type="ECO:0000313" key="1">
    <source>
        <dbReference type="EMBL" id="QKM65775.1"/>
    </source>
</evidence>
<dbReference type="Proteomes" id="UP000005940">
    <property type="component" value="Plasmid pSTS1"/>
</dbReference>
<dbReference type="AlphaFoldDB" id="I2MT21"/>
<gene>
    <name evidence="1" type="ORF">STSU_000015</name>
</gene>
<dbReference type="EMBL" id="CP029157">
    <property type="protein sequence ID" value="QKM65775.1"/>
    <property type="molecule type" value="Genomic_DNA"/>
</dbReference>
<protein>
    <submittedName>
        <fullName evidence="1">Uncharacterized protein</fullName>
    </submittedName>
</protein>
<proteinExistence type="predicted"/>
<name>I2MT21_STRT9</name>
<organism evidence="1 2">
    <name type="scientific">Streptomyces tsukubensis (strain DSM 42081 / NBRC 108919 / NRRL 18488 / 9993)</name>
    <dbReference type="NCBI Taxonomy" id="1114943"/>
    <lineage>
        <taxon>Bacteria</taxon>
        <taxon>Bacillati</taxon>
        <taxon>Actinomycetota</taxon>
        <taxon>Actinomycetes</taxon>
        <taxon>Kitasatosporales</taxon>
        <taxon>Streptomycetaceae</taxon>
        <taxon>Streptomyces</taxon>
    </lineage>
</organism>
<geneLocation type="plasmid" evidence="1 2">
    <name>pSTS1</name>
</geneLocation>
<sequence>MVAMPKQFVIAVEEDDRTRLNAVVKAAFNEEEKWLEETRDREGLQFLRGRAASMARVRIREEQARLRAQGVLRGSKALVLAPGVRAELKARGMAKRFASVPAGEAGASGRRVGAGPRHYGRLSEEDKSTLTGRVAVELPDELGDQLVRACYWTSQPAVEALWEWQKRWGDGPEVKLREAQRAGLPSGFLALFTAGLATPATADALLEKSVLQGQIVTTGDIIRAAIHRAI</sequence>
<evidence type="ECO:0000313" key="2">
    <source>
        <dbReference type="Proteomes" id="UP000005940"/>
    </source>
</evidence>